<evidence type="ECO:0000256" key="4">
    <source>
        <dbReference type="PROSITE-ProRule" id="PRU00175"/>
    </source>
</evidence>
<dbReference type="InParanoid" id="T1G150"/>
<dbReference type="SMART" id="SM00184">
    <property type="entry name" value="RING"/>
    <property type="match status" value="1"/>
</dbReference>
<dbReference type="PANTHER" id="PTHR45969:SF69">
    <property type="entry name" value="FINGER DOMAIN PROTEIN, PUTATIVE (AFU_ORTHOLOGUE AFUA_3G12190)-RELATED"/>
    <property type="match status" value="1"/>
</dbReference>
<dbReference type="EMBL" id="AMQM01002852">
    <property type="status" value="NOT_ANNOTATED_CDS"/>
    <property type="molecule type" value="Genomic_DNA"/>
</dbReference>
<proteinExistence type="predicted"/>
<dbReference type="PANTHER" id="PTHR45969">
    <property type="entry name" value="RING ZINC FINGER PROTEIN-RELATED"/>
    <property type="match status" value="1"/>
</dbReference>
<evidence type="ECO:0000259" key="5">
    <source>
        <dbReference type="PROSITE" id="PS50089"/>
    </source>
</evidence>
<dbReference type="Pfam" id="PF13639">
    <property type="entry name" value="zf-RING_2"/>
    <property type="match status" value="1"/>
</dbReference>
<dbReference type="EnsemblMetazoa" id="HelroT72756">
    <property type="protein sequence ID" value="HelroP72756"/>
    <property type="gene ID" value="HelroG72756"/>
</dbReference>
<evidence type="ECO:0000313" key="7">
    <source>
        <dbReference type="EnsemblMetazoa" id="HelroP72756"/>
    </source>
</evidence>
<dbReference type="AlphaFoldDB" id="T1G150"/>
<dbReference type="GeneID" id="20214798"/>
<reference evidence="6 8" key="2">
    <citation type="journal article" date="2013" name="Nature">
        <title>Insights into bilaterian evolution from three spiralian genomes.</title>
        <authorList>
            <person name="Simakov O."/>
            <person name="Marletaz F."/>
            <person name="Cho S.J."/>
            <person name="Edsinger-Gonzales E."/>
            <person name="Havlak P."/>
            <person name="Hellsten U."/>
            <person name="Kuo D.H."/>
            <person name="Larsson T."/>
            <person name="Lv J."/>
            <person name="Arendt D."/>
            <person name="Savage R."/>
            <person name="Osoegawa K."/>
            <person name="de Jong P."/>
            <person name="Grimwood J."/>
            <person name="Chapman J.A."/>
            <person name="Shapiro H."/>
            <person name="Aerts A."/>
            <person name="Otillar R.P."/>
            <person name="Terry A.Y."/>
            <person name="Boore J.L."/>
            <person name="Grigoriev I.V."/>
            <person name="Lindberg D.R."/>
            <person name="Seaver E.C."/>
            <person name="Weisblat D.A."/>
            <person name="Putnam N.H."/>
            <person name="Rokhsar D.S."/>
        </authorList>
    </citation>
    <scope>NUCLEOTIDE SEQUENCE</scope>
</reference>
<organism evidence="7 8">
    <name type="scientific">Helobdella robusta</name>
    <name type="common">Californian leech</name>
    <dbReference type="NCBI Taxonomy" id="6412"/>
    <lineage>
        <taxon>Eukaryota</taxon>
        <taxon>Metazoa</taxon>
        <taxon>Spiralia</taxon>
        <taxon>Lophotrochozoa</taxon>
        <taxon>Annelida</taxon>
        <taxon>Clitellata</taxon>
        <taxon>Hirudinea</taxon>
        <taxon>Rhynchobdellida</taxon>
        <taxon>Glossiphoniidae</taxon>
        <taxon>Helobdella</taxon>
    </lineage>
</organism>
<dbReference type="GO" id="GO:0008270">
    <property type="term" value="F:zinc ion binding"/>
    <property type="evidence" value="ECO:0007669"/>
    <property type="project" value="UniProtKB-KW"/>
</dbReference>
<evidence type="ECO:0000256" key="3">
    <source>
        <dbReference type="ARBA" id="ARBA00022833"/>
    </source>
</evidence>
<keyword evidence="1" id="KW-0479">Metal-binding</keyword>
<dbReference type="OrthoDB" id="7701707at2759"/>
<dbReference type="InterPro" id="IPR001841">
    <property type="entry name" value="Znf_RING"/>
</dbReference>
<evidence type="ECO:0000256" key="1">
    <source>
        <dbReference type="ARBA" id="ARBA00022723"/>
    </source>
</evidence>
<accession>T1G150</accession>
<reference evidence="7" key="3">
    <citation type="submission" date="2015-06" db="UniProtKB">
        <authorList>
            <consortium name="EnsemblMetazoa"/>
        </authorList>
    </citation>
    <scope>IDENTIFICATION</scope>
</reference>
<dbReference type="EMBL" id="KB095905">
    <property type="protein sequence ID" value="ESO09990.1"/>
    <property type="molecule type" value="Genomic_DNA"/>
</dbReference>
<keyword evidence="8" id="KW-1185">Reference proteome</keyword>
<dbReference type="Proteomes" id="UP000015101">
    <property type="component" value="Unassembled WGS sequence"/>
</dbReference>
<dbReference type="KEGG" id="hro:HELRODRAFT_72756"/>
<protein>
    <recommendedName>
        <fullName evidence="5">RING-type domain-containing protein</fullName>
    </recommendedName>
</protein>
<dbReference type="STRING" id="6412.T1G150"/>
<dbReference type="HOGENOM" id="CLU_2252900_0_0_1"/>
<dbReference type="InterPro" id="IPR013083">
    <property type="entry name" value="Znf_RING/FYVE/PHD"/>
</dbReference>
<keyword evidence="3" id="KW-0862">Zinc</keyword>
<evidence type="ECO:0000313" key="6">
    <source>
        <dbReference type="EMBL" id="ESO09990.1"/>
    </source>
</evidence>
<reference evidence="8" key="1">
    <citation type="submission" date="2012-12" db="EMBL/GenBank/DDBJ databases">
        <authorList>
            <person name="Hellsten U."/>
            <person name="Grimwood J."/>
            <person name="Chapman J.A."/>
            <person name="Shapiro H."/>
            <person name="Aerts A."/>
            <person name="Otillar R.P."/>
            <person name="Terry A.Y."/>
            <person name="Boore J.L."/>
            <person name="Simakov O."/>
            <person name="Marletaz F."/>
            <person name="Cho S.-J."/>
            <person name="Edsinger-Gonzales E."/>
            <person name="Havlak P."/>
            <person name="Kuo D.-H."/>
            <person name="Larsson T."/>
            <person name="Lv J."/>
            <person name="Arendt D."/>
            <person name="Savage R."/>
            <person name="Osoegawa K."/>
            <person name="de Jong P."/>
            <person name="Lindberg D.R."/>
            <person name="Seaver E.C."/>
            <person name="Weisblat D.A."/>
            <person name="Putnam N.H."/>
            <person name="Grigoriev I.V."/>
            <person name="Rokhsar D.S."/>
        </authorList>
    </citation>
    <scope>NUCLEOTIDE SEQUENCE</scope>
</reference>
<dbReference type="PROSITE" id="PS50089">
    <property type="entry name" value="ZF_RING_2"/>
    <property type="match status" value="1"/>
</dbReference>
<name>T1G150_HELRO</name>
<gene>
    <name evidence="7" type="primary">20214798</name>
    <name evidence="6" type="ORF">HELRODRAFT_72756</name>
</gene>
<keyword evidence="2 4" id="KW-0863">Zinc-finger</keyword>
<evidence type="ECO:0000313" key="8">
    <source>
        <dbReference type="Proteomes" id="UP000015101"/>
    </source>
</evidence>
<dbReference type="Gene3D" id="3.30.40.10">
    <property type="entry name" value="Zinc/RING finger domain, C3HC4 (zinc finger)"/>
    <property type="match status" value="1"/>
</dbReference>
<evidence type="ECO:0000256" key="2">
    <source>
        <dbReference type="ARBA" id="ARBA00022771"/>
    </source>
</evidence>
<feature type="domain" description="RING-type" evidence="5">
    <location>
        <begin position="27"/>
        <end position="68"/>
    </location>
</feature>
<dbReference type="RefSeq" id="XP_009011804.1">
    <property type="nucleotide sequence ID" value="XM_009013556.1"/>
</dbReference>
<dbReference type="CTD" id="20214798"/>
<dbReference type="SUPFAM" id="SSF57850">
    <property type="entry name" value="RING/U-box"/>
    <property type="match status" value="1"/>
</dbReference>
<sequence>MRYQILADNCRQYNLPYLKNKFVNDECSICIEKFNVKTFVCELKCKHAFHIACITKWSKNKETCPLCREVTSIHFYFTFHCDVKFKKDKKKLYLRVASGPRGLI</sequence>